<organism evidence="2 3">
    <name type="scientific">Mycolicibacterium gilvum</name>
    <dbReference type="NCBI Taxonomy" id="1804"/>
    <lineage>
        <taxon>Bacteria</taxon>
        <taxon>Bacillati</taxon>
        <taxon>Actinomycetota</taxon>
        <taxon>Actinomycetes</taxon>
        <taxon>Mycobacteriales</taxon>
        <taxon>Mycobacteriaceae</taxon>
        <taxon>Mycolicibacterium</taxon>
    </lineage>
</organism>
<proteinExistence type="predicted"/>
<dbReference type="InterPro" id="IPR016676">
    <property type="entry name" value="P_lipid/glycerol_AcTrfase_prd"/>
</dbReference>
<dbReference type="Proteomes" id="UP000254291">
    <property type="component" value="Unassembled WGS sequence"/>
</dbReference>
<evidence type="ECO:0000313" key="2">
    <source>
        <dbReference type="EMBL" id="STZ44790.1"/>
    </source>
</evidence>
<evidence type="ECO:0000259" key="1">
    <source>
        <dbReference type="SMART" id="SM00563"/>
    </source>
</evidence>
<dbReference type="RefSeq" id="WP_011893306.1">
    <property type="nucleotide sequence ID" value="NZ_JACKST010000084.1"/>
</dbReference>
<dbReference type="InterPro" id="IPR002123">
    <property type="entry name" value="Plipid/glycerol_acylTrfase"/>
</dbReference>
<dbReference type="OMA" id="ETAKWDP"/>
<evidence type="ECO:0000313" key="3">
    <source>
        <dbReference type="Proteomes" id="UP000254291"/>
    </source>
</evidence>
<dbReference type="SUPFAM" id="SSF69593">
    <property type="entry name" value="Glycerol-3-phosphate (1)-acyltransferase"/>
    <property type="match status" value="1"/>
</dbReference>
<dbReference type="CDD" id="cd07987">
    <property type="entry name" value="LPLAT_MGAT-like"/>
    <property type="match status" value="1"/>
</dbReference>
<accession>A0A378SPT8</accession>
<feature type="domain" description="Phospholipid/glycerol acyltransferase" evidence="1">
    <location>
        <begin position="60"/>
        <end position="179"/>
    </location>
</feature>
<dbReference type="EMBL" id="UGQM01000001">
    <property type="protein sequence ID" value="STZ44790.1"/>
    <property type="molecule type" value="Genomic_DNA"/>
</dbReference>
<dbReference type="SMART" id="SM00563">
    <property type="entry name" value="PlsC"/>
    <property type="match status" value="1"/>
</dbReference>
<keyword evidence="2" id="KW-0012">Acyltransferase</keyword>
<dbReference type="Pfam" id="PF01553">
    <property type="entry name" value="Acyltransferase"/>
    <property type="match status" value="1"/>
</dbReference>
<sequence>MTFSLQESIISVTMSDDHAETTKWDPGFTRQITDWVGPVIRRYFRAEVRGMDSMPATGGALVVSNHSGGMLTPDVMVFAPSFYERFGFDRPLYTLAHYGVFMGPLGDLLRRAGVIEASRENAADALRSGAVVLVFPGGDYDSYRPTMTANKVDFAGRTGYVRTALETGVPIVPVVSIGAQETQMFLARGDSIARRIGLTRARMEILPISIGFPFGLSVIFPPNLPLPSKIVTQVLEPVDITAQFGEDPDIDEVDQYVRSTMQKALDELARTRRFPVLG</sequence>
<name>A0A378SPT8_9MYCO</name>
<keyword evidence="2" id="KW-0808">Transferase</keyword>
<dbReference type="PANTHER" id="PTHR22753">
    <property type="entry name" value="TRANSMEMBRANE PROTEIN 68"/>
    <property type="match status" value="1"/>
</dbReference>
<reference evidence="2 3" key="1">
    <citation type="submission" date="2018-06" db="EMBL/GenBank/DDBJ databases">
        <authorList>
            <consortium name="Pathogen Informatics"/>
            <person name="Doyle S."/>
        </authorList>
    </citation>
    <scope>NUCLEOTIDE SEQUENCE [LARGE SCALE GENOMIC DNA]</scope>
    <source>
        <strain evidence="2 3">NCTC10742</strain>
    </source>
</reference>
<gene>
    <name evidence="2" type="ORF">NCTC10742_04032</name>
</gene>
<dbReference type="GO" id="GO:0016746">
    <property type="term" value="F:acyltransferase activity"/>
    <property type="evidence" value="ECO:0007669"/>
    <property type="project" value="UniProtKB-KW"/>
</dbReference>
<dbReference type="AlphaFoldDB" id="A0A378SPT8"/>
<dbReference type="PIRSF" id="PIRSF016753">
    <property type="entry name" value="P_lipid/glycerol_ac_tran_prd"/>
    <property type="match status" value="1"/>
</dbReference>
<dbReference type="PANTHER" id="PTHR22753:SF14">
    <property type="entry name" value="MONOACYLGLYCEROL_DIACYLGLYCEROL O-ACYLTRANSFERASE"/>
    <property type="match status" value="1"/>
</dbReference>
<protein>
    <submittedName>
        <fullName evidence="2">Phospholipid/glycerol acyltransferase</fullName>
    </submittedName>
</protein>
<dbReference type="GO" id="GO:0016020">
    <property type="term" value="C:membrane"/>
    <property type="evidence" value="ECO:0007669"/>
    <property type="project" value="TreeGrafter"/>
</dbReference>